<protein>
    <submittedName>
        <fullName evidence="2">Uncharacterized protein</fullName>
    </submittedName>
</protein>
<comment type="caution">
    <text evidence="2">The sequence shown here is derived from an EMBL/GenBank/DDBJ whole genome shotgun (WGS) entry which is preliminary data.</text>
</comment>
<evidence type="ECO:0000256" key="1">
    <source>
        <dbReference type="SAM" id="MobiDB-lite"/>
    </source>
</evidence>
<sequence length="209" mass="23320">MSRVVDNRFRDGVAVGDRSAVENPTDGWGADYLWIGDVTEPFTLTGCSKPPQIGSGLPNSSGELGNATCPRTHPGDRFGGRSPGYDSPAPPQQLIGDRHIKTLKRAPPPPPPRHPLRRRNIFHPDETHPRSDREGSPQENREALTQENRLLPNTDGGNRHSFKQRGPPRSTIKRLPPNKRESDIGVPEALTQENRNRVRGDWRIQEPTF</sequence>
<evidence type="ECO:0000313" key="2">
    <source>
        <dbReference type="EMBL" id="MEK9515185.1"/>
    </source>
</evidence>
<evidence type="ECO:0000313" key="3">
    <source>
        <dbReference type="Proteomes" id="UP001387447"/>
    </source>
</evidence>
<name>A0ABU9EWX1_LIMFS</name>
<accession>A0ABU9EWX1</accession>
<feature type="region of interest" description="Disordered" evidence="1">
    <location>
        <begin position="47"/>
        <end position="209"/>
    </location>
</feature>
<reference evidence="2 3" key="1">
    <citation type="journal article" date="2024" name="Front. Microbiol.">
        <title>Transcriptomic insights into the dominance of two phototrophs throughout the water column of a tropical hypersaline-alkaline crater lake (Dziani Dzaha, Mayotte).</title>
        <authorList>
            <person name="Duperron S."/>
            <person name="Halary S."/>
            <person name="Bouly J.-P."/>
            <person name="Roussel T."/>
            <person name="Hugoni M."/>
            <person name="Bruto M."/>
            <person name="Oger P."/>
            <person name="Duval C."/>
            <person name="Woo A."/>
            <person name="Jezequiel D."/>
            <person name="Ader M."/>
            <person name="Leboulanger C."/>
            <person name="Agogue H."/>
            <person name="Grossi V."/>
            <person name="Trousselier M."/>
            <person name="Bernard C."/>
        </authorList>
    </citation>
    <scope>NUCLEOTIDE SEQUENCE [LARGE SCALE GENOMIC DNA]</scope>
    <source>
        <strain evidence="2 3">PMC 851.14</strain>
    </source>
</reference>
<dbReference type="EMBL" id="JBBWYZ010000032">
    <property type="protein sequence ID" value="MEK9515185.1"/>
    <property type="molecule type" value="Genomic_DNA"/>
</dbReference>
<keyword evidence="3" id="KW-1185">Reference proteome</keyword>
<proteinExistence type="predicted"/>
<dbReference type="RefSeq" id="WP_228116361.1">
    <property type="nucleotide sequence ID" value="NZ_JBBWYZ010000032.1"/>
</dbReference>
<feature type="compositionally biased region" description="Basic and acidic residues" evidence="1">
    <location>
        <begin position="122"/>
        <end position="144"/>
    </location>
</feature>
<feature type="compositionally biased region" description="Basic and acidic residues" evidence="1">
    <location>
        <begin position="194"/>
        <end position="209"/>
    </location>
</feature>
<organism evidence="2 3">
    <name type="scientific">Limnospira fusiformis PMC 851.14</name>
    <dbReference type="NCBI Taxonomy" id="2219512"/>
    <lineage>
        <taxon>Bacteria</taxon>
        <taxon>Bacillati</taxon>
        <taxon>Cyanobacteriota</taxon>
        <taxon>Cyanophyceae</taxon>
        <taxon>Oscillatoriophycideae</taxon>
        <taxon>Oscillatoriales</taxon>
        <taxon>Sirenicapillariaceae</taxon>
        <taxon>Limnospira</taxon>
    </lineage>
</organism>
<gene>
    <name evidence="2" type="ORF">AAEJ74_27085</name>
</gene>
<dbReference type="Proteomes" id="UP001387447">
    <property type="component" value="Unassembled WGS sequence"/>
</dbReference>